<accession>A0A7W4J8I9</accession>
<organism evidence="1 2">
    <name type="scientific">Gluconacetobacter johannae</name>
    <dbReference type="NCBI Taxonomy" id="112140"/>
    <lineage>
        <taxon>Bacteria</taxon>
        <taxon>Pseudomonadati</taxon>
        <taxon>Pseudomonadota</taxon>
        <taxon>Alphaproteobacteria</taxon>
        <taxon>Acetobacterales</taxon>
        <taxon>Acetobacteraceae</taxon>
        <taxon>Gluconacetobacter</taxon>
    </lineage>
</organism>
<sequence>MYNRWYNIGSFKKVGEGFEGEIVTLALQARNVRLVAETNRANDNAPNYRVYLGRVELGAAWTRRSNEGRTYLSLKLDDPSFAAPIFANLFTDEEGEGYTLIWTRPRSRNGE</sequence>
<dbReference type="InterPro" id="IPR007948">
    <property type="entry name" value="DUF736"/>
</dbReference>
<gene>
    <name evidence="1" type="ORF">HLH21_11975</name>
</gene>
<dbReference type="Proteomes" id="UP000561066">
    <property type="component" value="Unassembled WGS sequence"/>
</dbReference>
<reference evidence="1 2" key="1">
    <citation type="submission" date="2020-04" db="EMBL/GenBank/DDBJ databases">
        <title>Description of novel Gluconacetobacter.</title>
        <authorList>
            <person name="Sombolestani A."/>
        </authorList>
    </citation>
    <scope>NUCLEOTIDE SEQUENCE [LARGE SCALE GENOMIC DNA]</scope>
    <source>
        <strain evidence="1 2">LMG 21312</strain>
    </source>
</reference>
<dbReference type="RefSeq" id="WP_182943987.1">
    <property type="nucleotide sequence ID" value="NZ_JABEQH010000015.1"/>
</dbReference>
<proteinExistence type="predicted"/>
<evidence type="ECO:0000313" key="1">
    <source>
        <dbReference type="EMBL" id="MBB2176634.1"/>
    </source>
</evidence>
<evidence type="ECO:0000313" key="2">
    <source>
        <dbReference type="Proteomes" id="UP000561066"/>
    </source>
</evidence>
<dbReference type="EMBL" id="JABEQH010000015">
    <property type="protein sequence ID" value="MBB2176634.1"/>
    <property type="molecule type" value="Genomic_DNA"/>
</dbReference>
<name>A0A7W4J8I9_9PROT</name>
<keyword evidence="2" id="KW-1185">Reference proteome</keyword>
<protein>
    <submittedName>
        <fullName evidence="1">DUF736 domain-containing protein</fullName>
    </submittedName>
</protein>
<dbReference type="Pfam" id="PF05284">
    <property type="entry name" value="DUF736"/>
    <property type="match status" value="1"/>
</dbReference>
<comment type="caution">
    <text evidence="1">The sequence shown here is derived from an EMBL/GenBank/DDBJ whole genome shotgun (WGS) entry which is preliminary data.</text>
</comment>
<dbReference type="AlphaFoldDB" id="A0A7W4J8I9"/>